<protein>
    <submittedName>
        <fullName evidence="5">Molybdate ABC transporter substrate-binding protein</fullName>
    </submittedName>
</protein>
<dbReference type="PIRSF" id="PIRSF004846">
    <property type="entry name" value="ModA"/>
    <property type="match status" value="1"/>
</dbReference>
<evidence type="ECO:0000256" key="3">
    <source>
        <dbReference type="ARBA" id="ARBA00022729"/>
    </source>
</evidence>
<dbReference type="PANTHER" id="PTHR30632:SF0">
    <property type="entry name" value="SULFATE-BINDING PROTEIN"/>
    <property type="match status" value="1"/>
</dbReference>
<dbReference type="Pfam" id="PF13531">
    <property type="entry name" value="SBP_bac_11"/>
    <property type="match status" value="1"/>
</dbReference>
<accession>A0ABY6NY22</accession>
<feature type="chain" id="PRO_5045426042" evidence="4">
    <location>
        <begin position="24"/>
        <end position="273"/>
    </location>
</feature>
<dbReference type="PROSITE" id="PS51257">
    <property type="entry name" value="PROKAR_LIPOPROTEIN"/>
    <property type="match status" value="1"/>
</dbReference>
<keyword evidence="3 4" id="KW-0732">Signal</keyword>
<comment type="similarity">
    <text evidence="1">Belongs to the bacterial solute-binding protein ModA family.</text>
</comment>
<evidence type="ECO:0000256" key="2">
    <source>
        <dbReference type="ARBA" id="ARBA00022723"/>
    </source>
</evidence>
<organism evidence="5 6">
    <name type="scientific">Rhodococcus antarcticus</name>
    <dbReference type="NCBI Taxonomy" id="2987751"/>
    <lineage>
        <taxon>Bacteria</taxon>
        <taxon>Bacillati</taxon>
        <taxon>Actinomycetota</taxon>
        <taxon>Actinomycetes</taxon>
        <taxon>Mycobacteriales</taxon>
        <taxon>Nocardiaceae</taxon>
        <taxon>Rhodococcus</taxon>
    </lineage>
</organism>
<proteinExistence type="inferred from homology"/>
<reference evidence="5" key="1">
    <citation type="submission" date="2022-10" db="EMBL/GenBank/DDBJ databases">
        <title>Rhodococcus sp.75.</title>
        <authorList>
            <person name="Sun M."/>
        </authorList>
    </citation>
    <scope>NUCLEOTIDE SEQUENCE</scope>
    <source>
        <strain evidence="5">75</strain>
    </source>
</reference>
<evidence type="ECO:0000256" key="4">
    <source>
        <dbReference type="SAM" id="SignalP"/>
    </source>
</evidence>
<evidence type="ECO:0000256" key="1">
    <source>
        <dbReference type="ARBA" id="ARBA00009175"/>
    </source>
</evidence>
<dbReference type="Proteomes" id="UP001164965">
    <property type="component" value="Chromosome"/>
</dbReference>
<dbReference type="InterPro" id="IPR050682">
    <property type="entry name" value="ModA/WtpA"/>
</dbReference>
<dbReference type="SUPFAM" id="SSF53850">
    <property type="entry name" value="Periplasmic binding protein-like II"/>
    <property type="match status" value="1"/>
</dbReference>
<evidence type="ECO:0000313" key="5">
    <source>
        <dbReference type="EMBL" id="UZJ24292.1"/>
    </source>
</evidence>
<dbReference type="Gene3D" id="3.40.190.10">
    <property type="entry name" value="Periplasmic binding protein-like II"/>
    <property type="match status" value="2"/>
</dbReference>
<sequence>MTPTRTRTLALVAAAAAAALVLAGCGSSGDSSSAAATTAGASSSGSSALDGDITVLAAASLTSTFTEIGARFESANPGVKVTFSFAGSSDLVTQIAQGAPGDVFAAADTTNMTKVTTAGDNRGDPVRFATNVLEIATPPGNPAGITSFADLAKPGVQVVVCAPQVPCGAAAKKVEDTTGTAITPVSEEQSVTDVLGKVVSGEADAGLVYVTDVTTAGDKVTGVEFPESANAVNTYPIVALKSAASPGTAAAFAAFVAGPEGQEVLTAAGFGAP</sequence>
<keyword evidence="6" id="KW-1185">Reference proteome</keyword>
<feature type="signal peptide" evidence="4">
    <location>
        <begin position="1"/>
        <end position="23"/>
    </location>
</feature>
<gene>
    <name evidence="5" type="primary">modA</name>
    <name evidence="5" type="ORF">RHODO2019_14185</name>
</gene>
<dbReference type="RefSeq" id="WP_265382399.1">
    <property type="nucleotide sequence ID" value="NZ_CP110615.1"/>
</dbReference>
<dbReference type="EMBL" id="CP110615">
    <property type="protein sequence ID" value="UZJ24292.1"/>
    <property type="molecule type" value="Genomic_DNA"/>
</dbReference>
<evidence type="ECO:0000313" key="6">
    <source>
        <dbReference type="Proteomes" id="UP001164965"/>
    </source>
</evidence>
<keyword evidence="2" id="KW-0479">Metal-binding</keyword>
<dbReference type="PANTHER" id="PTHR30632">
    <property type="entry name" value="MOLYBDATE-BINDING PERIPLASMIC PROTEIN"/>
    <property type="match status" value="1"/>
</dbReference>
<name>A0ABY6NY22_9NOCA</name>
<dbReference type="NCBIfam" id="TIGR01256">
    <property type="entry name" value="modA"/>
    <property type="match status" value="1"/>
</dbReference>
<dbReference type="CDD" id="cd13538">
    <property type="entry name" value="PBP2_ModA_like_1"/>
    <property type="match status" value="1"/>
</dbReference>
<dbReference type="InterPro" id="IPR005950">
    <property type="entry name" value="ModA"/>
</dbReference>